<accession>A0A2S6N3J2</accession>
<keyword evidence="1 2" id="KW-0732">Signal</keyword>
<feature type="chain" id="PRO_5015630145" description="Cell envelope biogenesis protein LolA" evidence="2">
    <location>
        <begin position="21"/>
        <end position="203"/>
    </location>
</feature>
<dbReference type="RefSeq" id="WP_104521085.1">
    <property type="nucleotide sequence ID" value="NZ_NHRY01000232.1"/>
</dbReference>
<protein>
    <recommendedName>
        <fullName evidence="5">Cell envelope biogenesis protein LolA</fullName>
    </recommendedName>
</protein>
<evidence type="ECO:0000313" key="4">
    <source>
        <dbReference type="Proteomes" id="UP000239724"/>
    </source>
</evidence>
<reference evidence="3 4" key="1">
    <citation type="journal article" date="2018" name="Arch. Microbiol.">
        <title>New insights into the metabolic potential of the phototrophic purple bacterium Rhodopila globiformis DSM 161(T) from its draft genome sequence and evidence for a vanadium-dependent nitrogenase.</title>
        <authorList>
            <person name="Imhoff J.F."/>
            <person name="Rahn T."/>
            <person name="Kunzel S."/>
            <person name="Neulinger S.C."/>
        </authorList>
    </citation>
    <scope>NUCLEOTIDE SEQUENCE [LARGE SCALE GENOMIC DNA]</scope>
    <source>
        <strain evidence="3 4">DSM 161</strain>
    </source>
</reference>
<dbReference type="PANTHER" id="PTHR35869">
    <property type="entry name" value="OUTER-MEMBRANE LIPOPROTEIN CARRIER PROTEIN"/>
    <property type="match status" value="1"/>
</dbReference>
<feature type="signal peptide" evidence="2">
    <location>
        <begin position="1"/>
        <end position="20"/>
    </location>
</feature>
<evidence type="ECO:0008006" key="5">
    <source>
        <dbReference type="Google" id="ProtNLM"/>
    </source>
</evidence>
<dbReference type="PANTHER" id="PTHR35869:SF1">
    <property type="entry name" value="OUTER-MEMBRANE LIPOPROTEIN CARRIER PROTEIN"/>
    <property type="match status" value="1"/>
</dbReference>
<evidence type="ECO:0000256" key="1">
    <source>
        <dbReference type="ARBA" id="ARBA00022729"/>
    </source>
</evidence>
<dbReference type="OrthoDB" id="9800501at2"/>
<sequence>MISRRFLLLAAALLPSAARAAKSSAADRYDIARVENYLNGLRTLKAHFIQTTEDGQISEGTAWLQRPGKMRFQYKPPAPFLLVASHGVLTFHDSSLDQTSKIPLNRTPLGILLADHVSLTGAVTVTDIQRLPGQLQMTMVRTESPGDGSLTLIFADTPLALKQWTVVDAQRRVTHVTLSDVQLGGSFDPQLFEQVTTPAANRP</sequence>
<keyword evidence="4" id="KW-1185">Reference proteome</keyword>
<comment type="caution">
    <text evidence="3">The sequence shown here is derived from an EMBL/GenBank/DDBJ whole genome shotgun (WGS) entry which is preliminary data.</text>
</comment>
<dbReference type="InterPro" id="IPR004564">
    <property type="entry name" value="OM_lipoprot_carrier_LolA-like"/>
</dbReference>
<evidence type="ECO:0000256" key="2">
    <source>
        <dbReference type="SAM" id="SignalP"/>
    </source>
</evidence>
<organism evidence="3 4">
    <name type="scientific">Rhodopila globiformis</name>
    <name type="common">Rhodopseudomonas globiformis</name>
    <dbReference type="NCBI Taxonomy" id="1071"/>
    <lineage>
        <taxon>Bacteria</taxon>
        <taxon>Pseudomonadati</taxon>
        <taxon>Pseudomonadota</taxon>
        <taxon>Alphaproteobacteria</taxon>
        <taxon>Acetobacterales</taxon>
        <taxon>Acetobacteraceae</taxon>
        <taxon>Rhodopila</taxon>
    </lineage>
</organism>
<dbReference type="CDD" id="cd16325">
    <property type="entry name" value="LolA"/>
    <property type="match status" value="1"/>
</dbReference>
<dbReference type="SUPFAM" id="SSF89392">
    <property type="entry name" value="Prokaryotic lipoproteins and lipoprotein localization factors"/>
    <property type="match status" value="1"/>
</dbReference>
<dbReference type="Gene3D" id="2.50.20.10">
    <property type="entry name" value="Lipoprotein localisation LolA/LolB/LppX"/>
    <property type="match status" value="1"/>
</dbReference>
<dbReference type="AlphaFoldDB" id="A0A2S6N3J2"/>
<evidence type="ECO:0000313" key="3">
    <source>
        <dbReference type="EMBL" id="PPQ29188.1"/>
    </source>
</evidence>
<dbReference type="Pfam" id="PF03548">
    <property type="entry name" value="LolA"/>
    <property type="match status" value="1"/>
</dbReference>
<dbReference type="Proteomes" id="UP000239724">
    <property type="component" value="Unassembled WGS sequence"/>
</dbReference>
<gene>
    <name evidence="3" type="ORF">CCS01_22545</name>
</gene>
<dbReference type="InterPro" id="IPR029046">
    <property type="entry name" value="LolA/LolB/LppX"/>
</dbReference>
<dbReference type="EMBL" id="NHRY01000232">
    <property type="protein sequence ID" value="PPQ29188.1"/>
    <property type="molecule type" value="Genomic_DNA"/>
</dbReference>
<name>A0A2S6N3J2_RHOGL</name>
<proteinExistence type="predicted"/>